<dbReference type="Proteomes" id="UP000030533">
    <property type="component" value="Unassembled WGS sequence"/>
</dbReference>
<gene>
    <name evidence="1" type="ORF">EU98_1835</name>
</gene>
<accession>A0A0A2AEJ6</accession>
<sequence>MDNLVEKSQIFDNNGWRLPNGIYETFSDQPKWFFKLGEDLPEDKLAIDRIDKYKNINRKNDALEGLSRLNNKINNNIFIKNINNGIKVPFVIKKIDVDDIGKFLEEILLEKVSKSFTDFFPESHFKAVIQDKTDLINKLSPSVNSGYKEFLNKLSKSDICGYYFPQVLQEYSVDSQILQMKEINKVPNLCLSGPLEVATSLIGTPNLLISKTHYSPVLCLSGVTHIDERLICCFKSYGRHLEFWCLSQMLSKNKKQVSEQWSGGLSVFTEY</sequence>
<evidence type="ECO:0000313" key="1">
    <source>
        <dbReference type="EMBL" id="KGG00303.1"/>
    </source>
</evidence>
<evidence type="ECO:0000313" key="2">
    <source>
        <dbReference type="Proteomes" id="UP000030533"/>
    </source>
</evidence>
<organism evidence="1 2">
    <name type="scientific">Prochlorococcus marinus str. MIT 9314</name>
    <dbReference type="NCBI Taxonomy" id="167548"/>
    <lineage>
        <taxon>Bacteria</taxon>
        <taxon>Bacillati</taxon>
        <taxon>Cyanobacteriota</taxon>
        <taxon>Cyanophyceae</taxon>
        <taxon>Synechococcales</taxon>
        <taxon>Prochlorococcaceae</taxon>
        <taxon>Prochlorococcus</taxon>
    </lineage>
</organism>
<protein>
    <submittedName>
        <fullName evidence="1">Uncharacterized protein</fullName>
    </submittedName>
</protein>
<proteinExistence type="predicted"/>
<dbReference type="RefSeq" id="WP_032516456.1">
    <property type="nucleotide sequence ID" value="NZ_JNAO01000013.1"/>
</dbReference>
<name>A0A0A2AEJ6_PROMR</name>
<dbReference type="STRING" id="167548.EU98_1835"/>
<dbReference type="EMBL" id="JNAO01000013">
    <property type="protein sequence ID" value="KGG00303.1"/>
    <property type="molecule type" value="Genomic_DNA"/>
</dbReference>
<reference evidence="2" key="1">
    <citation type="journal article" date="2014" name="Sci. Data">
        <title>Genomes of diverse isolates of the marine cyanobacterium Prochlorococcus.</title>
        <authorList>
            <person name="Biller S."/>
            <person name="Berube P."/>
            <person name="Thompson J."/>
            <person name="Kelly L."/>
            <person name="Roggensack S."/>
            <person name="Awad L."/>
            <person name="Roache-Johnson K."/>
            <person name="Ding H."/>
            <person name="Giovannoni S.J."/>
            <person name="Moore L.R."/>
            <person name="Chisholm S.W."/>
        </authorList>
    </citation>
    <scope>NUCLEOTIDE SEQUENCE [LARGE SCALE GENOMIC DNA]</scope>
    <source>
        <strain evidence="2">MIT 9314</strain>
    </source>
</reference>
<dbReference type="AlphaFoldDB" id="A0A0A2AEJ6"/>
<comment type="caution">
    <text evidence="1">The sequence shown here is derived from an EMBL/GenBank/DDBJ whole genome shotgun (WGS) entry which is preliminary data.</text>
</comment>